<dbReference type="STRING" id="260552.Mag101_15310"/>
<keyword evidence="2" id="KW-0255">Endonuclease</keyword>
<keyword evidence="2" id="KW-0378">Hydrolase</keyword>
<sequence>MIKLNRAPKPDFLTDEKVGELTDEFKKKSTSVWNNESIKEPLLNSSYGKCSYCECDLTEESKYMEVEHFEDKKHNPDKVVLWENLLPSCKKCNGAKGTHDVIAHPILNPYIQDPKEHLSIRYFRMRGLTKIGRESIDVVGLNNQERLVLKRFEIGSQIAESIEIAWERHATYKSNGRTQSKNRLISLVEGILLECQPKAIYAATTATVVITDTKLSELIEVMKSEDTWNEDLEELYNNAKSLVLQNT</sequence>
<reference evidence="2" key="1">
    <citation type="submission" date="2017-02" db="EMBL/GenBank/DDBJ databases">
        <title>Genome of Microbulbifer agarilyticus GP101.</title>
        <authorList>
            <person name="Jung J."/>
            <person name="Bae S.S."/>
            <person name="Baek K."/>
        </authorList>
    </citation>
    <scope>NUCLEOTIDE SEQUENCE [LARGE SCALE GENOMIC DNA]</scope>
    <source>
        <strain evidence="2">GP101</strain>
    </source>
</reference>
<evidence type="ECO:0000259" key="1">
    <source>
        <dbReference type="SMART" id="SM00507"/>
    </source>
</evidence>
<dbReference type="Proteomes" id="UP000188219">
    <property type="component" value="Chromosome"/>
</dbReference>
<gene>
    <name evidence="2" type="ORF">Mag101_15310</name>
</gene>
<dbReference type="Gene3D" id="1.10.30.50">
    <property type="match status" value="1"/>
</dbReference>
<feature type="domain" description="HNH nuclease" evidence="1">
    <location>
        <begin position="37"/>
        <end position="94"/>
    </location>
</feature>
<dbReference type="RefSeq" id="WP_077406928.1">
    <property type="nucleotide sequence ID" value="NZ_CP019650.1"/>
</dbReference>
<dbReference type="OrthoDB" id="9802901at2"/>
<proteinExistence type="predicted"/>
<dbReference type="KEGG" id="maga:Mag101_15310"/>
<evidence type="ECO:0000313" key="2">
    <source>
        <dbReference type="EMBL" id="AQQ68847.1"/>
    </source>
</evidence>
<dbReference type="SMART" id="SM00507">
    <property type="entry name" value="HNHc"/>
    <property type="match status" value="1"/>
</dbReference>
<keyword evidence="2" id="KW-0540">Nuclease</keyword>
<name>A0A1Q2M996_9GAMM</name>
<dbReference type="AlphaFoldDB" id="A0A1Q2M996"/>
<organism evidence="2 3">
    <name type="scientific">Microbulbifer agarilyticus</name>
    <dbReference type="NCBI Taxonomy" id="260552"/>
    <lineage>
        <taxon>Bacteria</taxon>
        <taxon>Pseudomonadati</taxon>
        <taxon>Pseudomonadota</taxon>
        <taxon>Gammaproteobacteria</taxon>
        <taxon>Cellvibrionales</taxon>
        <taxon>Microbulbiferaceae</taxon>
        <taxon>Microbulbifer</taxon>
    </lineage>
</organism>
<keyword evidence="3" id="KW-1185">Reference proteome</keyword>
<protein>
    <submittedName>
        <fullName evidence="2">HNH endonuclease</fullName>
    </submittedName>
</protein>
<dbReference type="EMBL" id="CP019650">
    <property type="protein sequence ID" value="AQQ68847.1"/>
    <property type="molecule type" value="Genomic_DNA"/>
</dbReference>
<dbReference type="CDD" id="cd00085">
    <property type="entry name" value="HNHc"/>
    <property type="match status" value="1"/>
</dbReference>
<evidence type="ECO:0000313" key="3">
    <source>
        <dbReference type="Proteomes" id="UP000188219"/>
    </source>
</evidence>
<accession>A0A1Q2M996</accession>
<dbReference type="GO" id="GO:0004519">
    <property type="term" value="F:endonuclease activity"/>
    <property type="evidence" value="ECO:0007669"/>
    <property type="project" value="UniProtKB-KW"/>
</dbReference>
<dbReference type="InterPro" id="IPR003615">
    <property type="entry name" value="HNH_nuc"/>
</dbReference>